<dbReference type="Pfam" id="PF07693">
    <property type="entry name" value="KAP_NTPase"/>
    <property type="match status" value="1"/>
</dbReference>
<dbReference type="InterPro" id="IPR027417">
    <property type="entry name" value="P-loop_NTPase"/>
</dbReference>
<evidence type="ECO:0000313" key="4">
    <source>
        <dbReference type="Proteomes" id="UP000244870"/>
    </source>
</evidence>
<evidence type="ECO:0000259" key="2">
    <source>
        <dbReference type="Pfam" id="PF07693"/>
    </source>
</evidence>
<keyword evidence="1" id="KW-0472">Membrane</keyword>
<evidence type="ECO:0000313" key="3">
    <source>
        <dbReference type="EMBL" id="AWF95727.1"/>
    </source>
</evidence>
<evidence type="ECO:0000256" key="1">
    <source>
        <dbReference type="SAM" id="Phobius"/>
    </source>
</evidence>
<keyword evidence="1" id="KW-0812">Transmembrane</keyword>
<dbReference type="AlphaFoldDB" id="A0A2S1KRT0"/>
<organism evidence="3 4">
    <name type="scientific">Weissella cibaria</name>
    <dbReference type="NCBI Taxonomy" id="137591"/>
    <lineage>
        <taxon>Bacteria</taxon>
        <taxon>Bacillati</taxon>
        <taxon>Bacillota</taxon>
        <taxon>Bacilli</taxon>
        <taxon>Lactobacillales</taxon>
        <taxon>Lactobacillaceae</taxon>
        <taxon>Weissella</taxon>
    </lineage>
</organism>
<dbReference type="InterPro" id="IPR011646">
    <property type="entry name" value="KAP_P-loop"/>
</dbReference>
<gene>
    <name evidence="3" type="ORF">B6254_1323</name>
</gene>
<feature type="domain" description="KAP NTPase" evidence="2">
    <location>
        <begin position="16"/>
        <end position="215"/>
    </location>
</feature>
<dbReference type="EMBL" id="CP020928">
    <property type="protein sequence ID" value="AWF95727.1"/>
    <property type="molecule type" value="Genomic_DNA"/>
</dbReference>
<proteinExistence type="predicted"/>
<reference evidence="3 4" key="1">
    <citation type="submission" date="2017-04" db="EMBL/GenBank/DDBJ databases">
        <title>Weissella cibaria strain m2 complete genome.</title>
        <authorList>
            <person name="Pan Q."/>
            <person name="Tan M."/>
            <person name="Yao F."/>
            <person name="Su S."/>
        </authorList>
    </citation>
    <scope>NUCLEOTIDE SEQUENCE [LARGE SCALE GENOMIC DNA]</scope>
    <source>
        <strain evidence="3 4">M2</strain>
    </source>
</reference>
<dbReference type="RefSeq" id="WP_108730539.1">
    <property type="nucleotide sequence ID" value="NZ_CP020928.1"/>
</dbReference>
<dbReference type="Proteomes" id="UP000244870">
    <property type="component" value="Chromosome"/>
</dbReference>
<feature type="transmembrane region" description="Helical" evidence="1">
    <location>
        <begin position="116"/>
        <end position="134"/>
    </location>
</feature>
<dbReference type="SUPFAM" id="SSF52540">
    <property type="entry name" value="P-loop containing nucleoside triphosphate hydrolases"/>
    <property type="match status" value="1"/>
</dbReference>
<name>A0A2S1KRT0_9LACO</name>
<dbReference type="Gene3D" id="3.40.50.300">
    <property type="entry name" value="P-loop containing nucleotide triphosphate hydrolases"/>
    <property type="match status" value="1"/>
</dbReference>
<keyword evidence="1" id="KW-1133">Transmembrane helix</keyword>
<accession>A0A2S1KRT0</accession>
<protein>
    <recommendedName>
        <fullName evidence="2">KAP NTPase domain-containing protein</fullName>
    </recommendedName>
</protein>
<sequence length="611" mass="72096">MTIKLEKIDTKIAEQNFVKLINSDDYKTIFLNGKWGSGKTQFIDNIGENTNNSLKFKTMDLWVRKDNRSVIEQAYELLHRLTYWLVRSFALFLIFIFVTVSVLSPYKVFQLASKNMVNYSILFIIVFVSLYQFLKIESDSVYIWLFCHWPKNINKLLIIDDFDRVSRANQEEAYKLFNVLHGKYKIIFVGEFNEISKSDKTGYLSKIIDIKVDLPYILNSHNIWMEFSNSFSTATGQKFNSEVVDVLINEQMTLRDREQYTELLNKELFFNKKLDRTQVDQIVAIDYLYLFKPTEYEKLRKGRRHSIDWDNIEANEKIVDILRKEGDGFPSSFWDTPHRYLINEGVSALSPDEAQEILKDDNLMKKALSAKDTNQDLMKYISLNWDNDTFKELKPNLWRIVLQAIKQGHRTLLVQDIVQLLDKEILPYKTYLSEQSDINHLVYSIPSELHDLSDDEAKQIRYDKWWSVLNAAGYSLSEKLYFLISFHIFNYFTLGQRSNEWLSTNMDIASELYPETIILSRLSARGIFYNTKEWDQFVWDDINILSMESFMSFWEALDYLSRSTEDDGKIIIWKEVPDRSVVGVKTKNQDSNVIQIIQTKLEENNQNFEIK</sequence>
<feature type="transmembrane region" description="Helical" evidence="1">
    <location>
        <begin position="84"/>
        <end position="104"/>
    </location>
</feature>